<evidence type="ECO:0000256" key="4">
    <source>
        <dbReference type="ARBA" id="ARBA00022741"/>
    </source>
</evidence>
<evidence type="ECO:0000259" key="11">
    <source>
        <dbReference type="Pfam" id="PF00370"/>
    </source>
</evidence>
<keyword evidence="4 8" id="KW-0547">Nucleotide-binding</keyword>
<comment type="function">
    <text evidence="8">Catalyzes the phosphorylation of D-xylulose to D-xylulose 5-phosphate.</text>
</comment>
<evidence type="ECO:0000256" key="8">
    <source>
        <dbReference type="HAMAP-Rule" id="MF_02220"/>
    </source>
</evidence>
<feature type="binding site" evidence="8">
    <location>
        <begin position="83"/>
        <end position="84"/>
    </location>
    <ligand>
        <name>substrate</name>
    </ligand>
</feature>
<name>A0A178IDV4_9BACT</name>
<dbReference type="InterPro" id="IPR006000">
    <property type="entry name" value="Xylulokinase"/>
</dbReference>
<evidence type="ECO:0000256" key="7">
    <source>
        <dbReference type="ARBA" id="ARBA00023277"/>
    </source>
</evidence>
<dbReference type="STRING" id="1184151.AW736_24955"/>
<dbReference type="InterPro" id="IPR043129">
    <property type="entry name" value="ATPase_NBD"/>
</dbReference>
<gene>
    <name evidence="8 10" type="primary">xylB</name>
    <name evidence="13" type="ORF">AW736_24955</name>
</gene>
<feature type="domain" description="Carbohydrate kinase FGGY N-terminal" evidence="11">
    <location>
        <begin position="3"/>
        <end position="251"/>
    </location>
</feature>
<dbReference type="Pfam" id="PF00370">
    <property type="entry name" value="FGGY_N"/>
    <property type="match status" value="1"/>
</dbReference>
<keyword evidence="6 8" id="KW-0067">ATP-binding</keyword>
<proteinExistence type="inferred from homology"/>
<dbReference type="GO" id="GO:0004856">
    <property type="term" value="F:D-xylulokinase activity"/>
    <property type="evidence" value="ECO:0007669"/>
    <property type="project" value="UniProtKB-UniRule"/>
</dbReference>
<evidence type="ECO:0000259" key="12">
    <source>
        <dbReference type="Pfam" id="PF02782"/>
    </source>
</evidence>
<evidence type="ECO:0000256" key="1">
    <source>
        <dbReference type="ARBA" id="ARBA00009156"/>
    </source>
</evidence>
<protein>
    <recommendedName>
        <fullName evidence="8 10">Xylulose kinase</fullName>
        <shortName evidence="8 10">Xylulokinase</shortName>
        <ecNumber evidence="8 10">2.7.1.17</ecNumber>
    </recommendedName>
</protein>
<keyword evidence="2 8" id="KW-0859">Xylose metabolism</keyword>
<dbReference type="Proteomes" id="UP000078486">
    <property type="component" value="Unassembled WGS sequence"/>
</dbReference>
<comment type="similarity">
    <text evidence="1 8 9">Belongs to the FGGY kinase family.</text>
</comment>
<dbReference type="InterPro" id="IPR000577">
    <property type="entry name" value="Carb_kinase_FGGY"/>
</dbReference>
<dbReference type="Gene3D" id="3.30.420.40">
    <property type="match status" value="2"/>
</dbReference>
<dbReference type="InterPro" id="IPR018485">
    <property type="entry name" value="FGGY_C"/>
</dbReference>
<evidence type="ECO:0000256" key="9">
    <source>
        <dbReference type="RuleBase" id="RU003733"/>
    </source>
</evidence>
<sequence>MIHIGIDSGTQSTKAVALDLERGQVVASARAPHALIPGLPPGHMEQHPRNWTIALDATLAELAARLGPARRRRVRSIGVSGQQHGFVPLDAEGRVIRPAKLWCDTSTTAECALLTKKLGGEKAVLRKTGVPFLPGYTAPKILWLKRREPANYRRLRHVLLPHDYLNFHLTGRYFMEPGDASGTALMDIRRRAWSREALQAIDKNLENFLPPLSPSDVPAGTLLLAHARRLGFPENVTVSAGGGDNMMGAVGTGNVSPGVVTASLGTSGTIFAHAGRPVVDPRGEIAAFCSSDGGWLPLLCTMNVTTVTEQIRGLFKQDVRALDRAAAGAPAGSAGLLMLPYLAGERTPNLPHATGVFYGLSLATLNPGHLARAAMEGVTLNLNHGLRRLMALGIRPREIRLTGGGAKSGFWRQLMADIFDVPVVAMKEDEGAALGAALQSAWCVSRQQGAKETSLAELTGRCVKLDERTRAEPDRKNTALYQELQARHDALSQTLWPR</sequence>
<evidence type="ECO:0000313" key="14">
    <source>
        <dbReference type="Proteomes" id="UP000078486"/>
    </source>
</evidence>
<evidence type="ECO:0000256" key="3">
    <source>
        <dbReference type="ARBA" id="ARBA00022679"/>
    </source>
</evidence>
<dbReference type="RefSeq" id="WP_068772991.1">
    <property type="nucleotide sequence ID" value="NZ_CP109796.1"/>
</dbReference>
<comment type="catalytic activity">
    <reaction evidence="8 10">
        <text>D-xylulose + ATP = D-xylulose 5-phosphate + ADP + H(+)</text>
        <dbReference type="Rhea" id="RHEA:10964"/>
        <dbReference type="ChEBI" id="CHEBI:15378"/>
        <dbReference type="ChEBI" id="CHEBI:17140"/>
        <dbReference type="ChEBI" id="CHEBI:30616"/>
        <dbReference type="ChEBI" id="CHEBI:57737"/>
        <dbReference type="ChEBI" id="CHEBI:456216"/>
        <dbReference type="EC" id="2.7.1.17"/>
    </reaction>
</comment>
<evidence type="ECO:0000256" key="10">
    <source>
        <dbReference type="RuleBase" id="RU364073"/>
    </source>
</evidence>
<dbReference type="InterPro" id="IPR018484">
    <property type="entry name" value="FGGY_N"/>
</dbReference>
<reference evidence="13 14" key="1">
    <citation type="submission" date="2016-01" db="EMBL/GenBank/DDBJ databases">
        <title>High potential of lignocellulose degradation of a new Verrucomicrobia species.</title>
        <authorList>
            <person name="Wang Y."/>
            <person name="Shi Y."/>
            <person name="Qiu Z."/>
            <person name="Liu S."/>
            <person name="Yang H."/>
        </authorList>
    </citation>
    <scope>NUCLEOTIDE SEQUENCE [LARGE SCALE GENOMIC DNA]</scope>
    <source>
        <strain evidence="13 14">TSB47</strain>
    </source>
</reference>
<dbReference type="GO" id="GO:0042732">
    <property type="term" value="P:D-xylose metabolic process"/>
    <property type="evidence" value="ECO:0007669"/>
    <property type="project" value="UniProtKB-KW"/>
</dbReference>
<evidence type="ECO:0000256" key="6">
    <source>
        <dbReference type="ARBA" id="ARBA00022840"/>
    </source>
</evidence>
<comment type="caution">
    <text evidence="13">The sequence shown here is derived from an EMBL/GenBank/DDBJ whole genome shotgun (WGS) entry which is preliminary data.</text>
</comment>
<keyword evidence="5 8" id="KW-0418">Kinase</keyword>
<dbReference type="InterPro" id="IPR018483">
    <property type="entry name" value="Carb_kinase_FGGY_CS"/>
</dbReference>
<dbReference type="EMBL" id="LRRQ01000179">
    <property type="protein sequence ID" value="OAM87216.1"/>
    <property type="molecule type" value="Genomic_DNA"/>
</dbReference>
<dbReference type="NCBIfam" id="TIGR01312">
    <property type="entry name" value="XylB"/>
    <property type="match status" value="1"/>
</dbReference>
<keyword evidence="3 8" id="KW-0808">Transferase</keyword>
<feature type="site" description="Important for activity" evidence="8">
    <location>
        <position position="7"/>
    </location>
</feature>
<dbReference type="HAMAP" id="MF_02220">
    <property type="entry name" value="XylB"/>
    <property type="match status" value="1"/>
</dbReference>
<dbReference type="SUPFAM" id="SSF53067">
    <property type="entry name" value="Actin-like ATPase domain"/>
    <property type="match status" value="2"/>
</dbReference>
<feature type="active site" description="Proton acceptor" evidence="8">
    <location>
        <position position="244"/>
    </location>
</feature>
<dbReference type="InterPro" id="IPR050406">
    <property type="entry name" value="FGGY_Carb_Kinase"/>
</dbReference>
<dbReference type="GO" id="GO:0005998">
    <property type="term" value="P:xylulose catabolic process"/>
    <property type="evidence" value="ECO:0007669"/>
    <property type="project" value="UniProtKB-UniRule"/>
</dbReference>
<dbReference type="EC" id="2.7.1.17" evidence="8 10"/>
<keyword evidence="14" id="KW-1185">Reference proteome</keyword>
<organism evidence="13 14">
    <name type="scientific">Termitidicoccus mucosus</name>
    <dbReference type="NCBI Taxonomy" id="1184151"/>
    <lineage>
        <taxon>Bacteria</taxon>
        <taxon>Pseudomonadati</taxon>
        <taxon>Verrucomicrobiota</taxon>
        <taxon>Opitutia</taxon>
        <taxon>Opitutales</taxon>
        <taxon>Opitutaceae</taxon>
        <taxon>Termitidicoccus</taxon>
    </lineage>
</organism>
<dbReference type="PROSITE" id="PS00445">
    <property type="entry name" value="FGGY_KINASES_2"/>
    <property type="match status" value="1"/>
</dbReference>
<keyword evidence="7 8" id="KW-0119">Carbohydrate metabolism</keyword>
<dbReference type="CDD" id="cd07809">
    <property type="entry name" value="ASKHA_NBD_FGGY_BaXK-like"/>
    <property type="match status" value="1"/>
</dbReference>
<dbReference type="GO" id="GO:0005524">
    <property type="term" value="F:ATP binding"/>
    <property type="evidence" value="ECO:0007669"/>
    <property type="project" value="UniProtKB-UniRule"/>
</dbReference>
<feature type="domain" description="Carbohydrate kinase FGGY C-terminal" evidence="12">
    <location>
        <begin position="262"/>
        <end position="442"/>
    </location>
</feature>
<dbReference type="PIRSF" id="PIRSF000538">
    <property type="entry name" value="GlpK"/>
    <property type="match status" value="1"/>
</dbReference>
<evidence type="ECO:0000256" key="5">
    <source>
        <dbReference type="ARBA" id="ARBA00022777"/>
    </source>
</evidence>
<dbReference type="Pfam" id="PF02782">
    <property type="entry name" value="FGGY_C"/>
    <property type="match status" value="1"/>
</dbReference>
<dbReference type="OrthoDB" id="9805576at2"/>
<dbReference type="PANTHER" id="PTHR43095:SF5">
    <property type="entry name" value="XYLULOSE KINASE"/>
    <property type="match status" value="1"/>
</dbReference>
<evidence type="ECO:0000313" key="13">
    <source>
        <dbReference type="EMBL" id="OAM87216.1"/>
    </source>
</evidence>
<dbReference type="PANTHER" id="PTHR43095">
    <property type="entry name" value="SUGAR KINASE"/>
    <property type="match status" value="1"/>
</dbReference>
<evidence type="ECO:0000256" key="2">
    <source>
        <dbReference type="ARBA" id="ARBA00022629"/>
    </source>
</evidence>
<dbReference type="AlphaFoldDB" id="A0A178IDV4"/>
<accession>A0A178IDV4</accession>